<gene>
    <name evidence="2" type="ORF">FJT64_017669</name>
</gene>
<proteinExistence type="predicted"/>
<keyword evidence="3" id="KW-1185">Reference proteome</keyword>
<dbReference type="CDD" id="cd22744">
    <property type="entry name" value="OTU"/>
    <property type="match status" value="1"/>
</dbReference>
<sequence length="531" mass="59425">MPVCPDENVPQFTPNRSQTRFVPPNTDSVPSTRFVVQQVHELASFSLGGRQSLAHYLDRFEEHCENVYAGSLDQALPLLKSKLSGQILDVFVACGDVFNPYQTVKRRMLDWMKRQELSGNCSARDRFRSCRRNQVGLDLYYRAEGGGDALIDCLCHWMEENDRRPAQNHLLRELLVGEVMKAPGRFKMKLDRRARQTLKSMKVPGQPLSVEMVAVFATLMRVRVIVHFGGHHPMIFTGPDGEEVAGQALHLQCLGGVHFNLLKENKNFQTQNTVLVAHIQEQLGDSPADFLLKQKHGGVSVPLVSVERQSCWRPGNPSFAPFEVGQLVKRETQRPGNLLTGKFEQRFDGPFKVKSRNSNDVTYTLERDTGAELRAHHTQLRPWITAPSYLRRLEEVREDGEGRGCSMHPPLPAGGVLTSVGSAGERRLPGILKNTRRAQDRSQQTTPPRVSSSAQQTTPPPRVSSSAQQTTPPPKNDGAQLAVSRPPASAPQQRTRATSAAKRTVRFDDVGREIPRRSGRVREAPDRWGYS</sequence>
<feature type="region of interest" description="Disordered" evidence="1">
    <location>
        <begin position="1"/>
        <end position="22"/>
    </location>
</feature>
<dbReference type="AlphaFoldDB" id="A0A6A4X8W6"/>
<feature type="compositionally biased region" description="Polar residues" evidence="1">
    <location>
        <begin position="10"/>
        <end position="22"/>
    </location>
</feature>
<comment type="caution">
    <text evidence="2">The sequence shown here is derived from an EMBL/GenBank/DDBJ whole genome shotgun (WGS) entry which is preliminary data.</text>
</comment>
<evidence type="ECO:0000313" key="3">
    <source>
        <dbReference type="Proteomes" id="UP000440578"/>
    </source>
</evidence>
<dbReference type="OrthoDB" id="6382106at2759"/>
<dbReference type="Proteomes" id="UP000440578">
    <property type="component" value="Unassembled WGS sequence"/>
</dbReference>
<evidence type="ECO:0000313" key="2">
    <source>
        <dbReference type="EMBL" id="KAF0311528.1"/>
    </source>
</evidence>
<name>A0A6A4X8W6_AMPAM</name>
<evidence type="ECO:0000256" key="1">
    <source>
        <dbReference type="SAM" id="MobiDB-lite"/>
    </source>
</evidence>
<dbReference type="EMBL" id="VIIS01000234">
    <property type="protein sequence ID" value="KAF0311528.1"/>
    <property type="molecule type" value="Genomic_DNA"/>
</dbReference>
<reference evidence="2 3" key="1">
    <citation type="submission" date="2019-07" db="EMBL/GenBank/DDBJ databases">
        <title>Draft genome assembly of a fouling barnacle, Amphibalanus amphitrite (Darwin, 1854): The first reference genome for Thecostraca.</title>
        <authorList>
            <person name="Kim W."/>
        </authorList>
    </citation>
    <scope>NUCLEOTIDE SEQUENCE [LARGE SCALE GENOMIC DNA]</scope>
    <source>
        <strain evidence="2">SNU_AA5</strain>
        <tissue evidence="2">Soma without cirri and trophi</tissue>
    </source>
</reference>
<feature type="region of interest" description="Disordered" evidence="1">
    <location>
        <begin position="400"/>
        <end position="531"/>
    </location>
</feature>
<feature type="compositionally biased region" description="Basic and acidic residues" evidence="1">
    <location>
        <begin position="505"/>
        <end position="531"/>
    </location>
</feature>
<accession>A0A6A4X8W6</accession>
<feature type="compositionally biased region" description="Polar residues" evidence="1">
    <location>
        <begin position="441"/>
        <end position="470"/>
    </location>
</feature>
<organism evidence="2 3">
    <name type="scientific">Amphibalanus amphitrite</name>
    <name type="common">Striped barnacle</name>
    <name type="synonym">Balanus amphitrite</name>
    <dbReference type="NCBI Taxonomy" id="1232801"/>
    <lineage>
        <taxon>Eukaryota</taxon>
        <taxon>Metazoa</taxon>
        <taxon>Ecdysozoa</taxon>
        <taxon>Arthropoda</taxon>
        <taxon>Crustacea</taxon>
        <taxon>Multicrustacea</taxon>
        <taxon>Cirripedia</taxon>
        <taxon>Thoracica</taxon>
        <taxon>Thoracicalcarea</taxon>
        <taxon>Balanomorpha</taxon>
        <taxon>Balanoidea</taxon>
        <taxon>Balanidae</taxon>
        <taxon>Amphibalaninae</taxon>
        <taxon>Amphibalanus</taxon>
    </lineage>
</organism>
<protein>
    <submittedName>
        <fullName evidence="2">Uncharacterized protein</fullName>
    </submittedName>
</protein>